<evidence type="ECO:0000256" key="2">
    <source>
        <dbReference type="ARBA" id="ARBA00022475"/>
    </source>
</evidence>
<keyword evidence="5 7" id="KW-0472">Membrane</keyword>
<feature type="transmembrane region" description="Helical" evidence="7">
    <location>
        <begin position="56"/>
        <end position="79"/>
    </location>
</feature>
<feature type="transmembrane region" description="Helical" evidence="7">
    <location>
        <begin position="175"/>
        <end position="204"/>
    </location>
</feature>
<keyword evidence="2" id="KW-1003">Cell membrane</keyword>
<dbReference type="InterPro" id="IPR003841">
    <property type="entry name" value="Na/Pi_transpt"/>
</dbReference>
<dbReference type="EMBL" id="PDSH01000015">
    <property type="protein sequence ID" value="PIE24899.1"/>
    <property type="molecule type" value="Genomic_DNA"/>
</dbReference>
<evidence type="ECO:0000256" key="1">
    <source>
        <dbReference type="ARBA" id="ARBA00004651"/>
    </source>
</evidence>
<accession>A0A2G6JQT6</accession>
<dbReference type="AlphaFoldDB" id="A0A2G6JQT6"/>
<protein>
    <submittedName>
        <fullName evidence="8">Sodium:phosphate symporter</fullName>
    </submittedName>
</protein>
<comment type="caution">
    <text evidence="8">The sequence shown here is derived from an EMBL/GenBank/DDBJ whole genome shotgun (WGS) entry which is preliminary data.</text>
</comment>
<feature type="transmembrane region" description="Helical" evidence="7">
    <location>
        <begin position="100"/>
        <end position="125"/>
    </location>
</feature>
<feature type="transmembrane region" description="Helical" evidence="7">
    <location>
        <begin position="279"/>
        <end position="301"/>
    </location>
</feature>
<dbReference type="PANTHER" id="PTHR10010">
    <property type="entry name" value="SOLUTE CARRIER FAMILY 34 SODIUM PHOSPHATE , MEMBER 2-RELATED"/>
    <property type="match status" value="1"/>
</dbReference>
<comment type="subcellular location">
    <subcellularLocation>
        <location evidence="1">Cell membrane</location>
        <topology evidence="1">Multi-pass membrane protein</topology>
    </subcellularLocation>
</comment>
<keyword evidence="6" id="KW-0175">Coiled coil</keyword>
<keyword evidence="4 7" id="KW-1133">Transmembrane helix</keyword>
<evidence type="ECO:0000313" key="8">
    <source>
        <dbReference type="EMBL" id="PIE24899.1"/>
    </source>
</evidence>
<evidence type="ECO:0000256" key="4">
    <source>
        <dbReference type="ARBA" id="ARBA00022989"/>
    </source>
</evidence>
<evidence type="ECO:0000256" key="7">
    <source>
        <dbReference type="SAM" id="Phobius"/>
    </source>
</evidence>
<evidence type="ECO:0000256" key="3">
    <source>
        <dbReference type="ARBA" id="ARBA00022692"/>
    </source>
</evidence>
<dbReference type="GO" id="GO:0005886">
    <property type="term" value="C:plasma membrane"/>
    <property type="evidence" value="ECO:0007669"/>
    <property type="project" value="UniProtKB-SubCell"/>
</dbReference>
<feature type="transmembrane region" description="Helical" evidence="7">
    <location>
        <begin position="137"/>
        <end position="154"/>
    </location>
</feature>
<feature type="coiled-coil region" evidence="6">
    <location>
        <begin position="467"/>
        <end position="494"/>
    </location>
</feature>
<organism evidence="8 9">
    <name type="scientific">Neptuniibacter caesariensis</name>
    <dbReference type="NCBI Taxonomy" id="207954"/>
    <lineage>
        <taxon>Bacteria</taxon>
        <taxon>Pseudomonadati</taxon>
        <taxon>Pseudomonadota</taxon>
        <taxon>Gammaproteobacteria</taxon>
        <taxon>Oceanospirillales</taxon>
        <taxon>Oceanospirillaceae</taxon>
        <taxon>Neptuniibacter</taxon>
    </lineage>
</organism>
<dbReference type="PANTHER" id="PTHR10010:SF46">
    <property type="entry name" value="SODIUM-DEPENDENT PHOSPHATE TRANSPORT PROTEIN 2B"/>
    <property type="match status" value="1"/>
</dbReference>
<feature type="transmembrane region" description="Helical" evidence="7">
    <location>
        <begin position="249"/>
        <end position="267"/>
    </location>
</feature>
<evidence type="ECO:0000313" key="9">
    <source>
        <dbReference type="Proteomes" id="UP000243469"/>
    </source>
</evidence>
<dbReference type="SUPFAM" id="SSF109755">
    <property type="entry name" value="PhoU-like"/>
    <property type="match status" value="1"/>
</dbReference>
<dbReference type="GO" id="GO:0005436">
    <property type="term" value="F:sodium:phosphate symporter activity"/>
    <property type="evidence" value="ECO:0007669"/>
    <property type="project" value="InterPro"/>
</dbReference>
<sequence>MTLELFSDLIGGLGLFLLGMHLMTNGMKQAAGQNLKQALESATNSPVKGLAAGILITALVQSSSAVTVATIGFVNAGLLKLRQSITVIYGCNIGTTMTGWLIALIGFKIHISAFALPLIGAGMLLKLLGREGRISNIGMALAGFGLFFVGLDFLKGAFEGFENILPIAEIPRSTLGLILFVVAGFVLTFLMQASAAAMAIALSLTAGGVIPLASAGALVIGANLGTTSTAMLSVIGATSNAKRIASAHVLFNLITGSIGVLILMAFAGLINSDLQNVDLVILLAAFHTLFNVVGVAVMWPLSDKLVDFLNQRFRTQEETLSKPQYLDDNVLASPVLAIEAMNKELCRVSGLTSEMARSAISADISETQKLIEQMNSLHALGDQIGYYNQKIAQENLSAEVSEILPFAMRITRYYSEIARLSALMPNYYDVFEQLSNRSLKELIHDYQTGIIALIDSCEIQPDFYQSGEDSRKHLKRLEKQYQQLKTKVMESSIEGQVKPKDSITLLDALSHIHRLAEQVEKAARYWSSITPMQTRTAITEDNH</sequence>
<dbReference type="NCBIfam" id="NF037997">
    <property type="entry name" value="Na_Pi_symport"/>
    <property type="match status" value="1"/>
</dbReference>
<evidence type="ECO:0000256" key="6">
    <source>
        <dbReference type="SAM" id="Coils"/>
    </source>
</evidence>
<name>A0A2G6JQT6_NEPCE</name>
<keyword evidence="3 7" id="KW-0812">Transmembrane</keyword>
<dbReference type="Proteomes" id="UP000243469">
    <property type="component" value="Unassembled WGS sequence"/>
</dbReference>
<feature type="transmembrane region" description="Helical" evidence="7">
    <location>
        <begin position="210"/>
        <end position="237"/>
    </location>
</feature>
<evidence type="ECO:0000256" key="5">
    <source>
        <dbReference type="ARBA" id="ARBA00023136"/>
    </source>
</evidence>
<reference evidence="8 9" key="1">
    <citation type="submission" date="2017-10" db="EMBL/GenBank/DDBJ databases">
        <title>Novel microbial diversity and functional potential in the marine mammal oral microbiome.</title>
        <authorList>
            <person name="Dudek N.K."/>
            <person name="Sun C.L."/>
            <person name="Burstein D."/>
            <person name="Kantor R.S."/>
            <person name="Aliaga Goltsman D.S."/>
            <person name="Bik E.M."/>
            <person name="Thomas B.C."/>
            <person name="Banfield J.F."/>
            <person name="Relman D.A."/>
        </authorList>
    </citation>
    <scope>NUCLEOTIDE SEQUENCE [LARGE SCALE GENOMIC DNA]</scope>
    <source>
        <strain evidence="8">DOLJORAL78_47_21</strain>
    </source>
</reference>
<gene>
    <name evidence="8" type="ORF">CSA60_02805</name>
</gene>
<dbReference type="STRING" id="207954.MED92_16380"/>
<dbReference type="GO" id="GO:0044341">
    <property type="term" value="P:sodium-dependent phosphate transport"/>
    <property type="evidence" value="ECO:0007669"/>
    <property type="project" value="InterPro"/>
</dbReference>
<dbReference type="Pfam" id="PF02690">
    <property type="entry name" value="Na_Pi_cotrans"/>
    <property type="match status" value="2"/>
</dbReference>
<proteinExistence type="predicted"/>